<evidence type="ECO:0000313" key="4">
    <source>
        <dbReference type="Proteomes" id="UP000315369"/>
    </source>
</evidence>
<gene>
    <name evidence="3" type="ORF">FJV41_43905</name>
</gene>
<organism evidence="3 4">
    <name type="scientific">Myxococcus llanfairpwllgwyngyllgogerychwyrndrobwllllantysiliogogogochensis</name>
    <dbReference type="NCBI Taxonomy" id="2590453"/>
    <lineage>
        <taxon>Bacteria</taxon>
        <taxon>Pseudomonadati</taxon>
        <taxon>Myxococcota</taxon>
        <taxon>Myxococcia</taxon>
        <taxon>Myxococcales</taxon>
        <taxon>Cystobacterineae</taxon>
        <taxon>Myxococcaceae</taxon>
        <taxon>Myxococcus</taxon>
    </lineage>
</organism>
<name>A0A540WKL5_9BACT</name>
<accession>A0A540WKL5</accession>
<dbReference type="OrthoDB" id="61209at2"/>
<keyword evidence="1" id="KW-0732">Signal</keyword>
<protein>
    <recommendedName>
        <fullName evidence="2">SbsA Ig-like domain-containing protein</fullName>
    </recommendedName>
</protein>
<evidence type="ECO:0000256" key="1">
    <source>
        <dbReference type="ARBA" id="ARBA00022729"/>
    </source>
</evidence>
<comment type="caution">
    <text evidence="3">The sequence shown here is derived from an EMBL/GenBank/DDBJ whole genome shotgun (WGS) entry which is preliminary data.</text>
</comment>
<dbReference type="EMBL" id="VIFM01000331">
    <property type="protein sequence ID" value="TQF09569.1"/>
    <property type="molecule type" value="Genomic_DNA"/>
</dbReference>
<evidence type="ECO:0000313" key="3">
    <source>
        <dbReference type="EMBL" id="TQF09569.1"/>
    </source>
</evidence>
<dbReference type="Proteomes" id="UP000315369">
    <property type="component" value="Unassembled WGS sequence"/>
</dbReference>
<dbReference type="Gene3D" id="2.60.40.1220">
    <property type="match status" value="1"/>
</dbReference>
<keyword evidence="4" id="KW-1185">Reference proteome</keyword>
<feature type="domain" description="SbsA Ig-like" evidence="2">
    <location>
        <begin position="18"/>
        <end position="120"/>
    </location>
</feature>
<dbReference type="InterPro" id="IPR014755">
    <property type="entry name" value="Cu-Rt/internalin_Ig-like"/>
</dbReference>
<sequence length="498" mass="54442">MVFGETVFAGEERVVVVDRTAPRVVSRAPEPGAQDVWVKSPIQAVFSEPVNASTVTSASVRLTVGGVEVARTVSLSGDGKTMTVVPGAGYAPSHPVQLILTEQLVDLAGNSLNIESRGWDWTIPFWIPWGTGDGALLSARDSDIKSHAFDAAGNLVATWSLYASNLHWLYVKRYESGEWKTYGQNHIAFSNQGSLHDNSLILDSAGNPIVAWTQPGSSGSSTVQVKRWTGTQWESLGEHVEVDASMPQKAHPHLEWAPSGQPAIAWSESEFTVANTVCAAEWATNNWSPLGNCFNARDTSNYVTNPVLKYTRSKVPTIAWVATGATENTIHVSQFLNNTWTVLDAEDHNIQVQEPYVSLAFGPTDQPILTWLAGTGSGNDCVATKNWFDSYWALLGTPQLPTAGTLTTMGPALETDSTGTPFVAWTSLVTLTPTDSRLRTSRWTGLSWESLDDASFTVEGRVLTNQHTLQRTSTGEMVLSWRHLILSEDRMRVRRLNR</sequence>
<evidence type="ECO:0000259" key="2">
    <source>
        <dbReference type="Pfam" id="PF13205"/>
    </source>
</evidence>
<proteinExistence type="predicted"/>
<dbReference type="AlphaFoldDB" id="A0A540WKL5"/>
<dbReference type="InterPro" id="IPR032812">
    <property type="entry name" value="SbsA_Ig"/>
</dbReference>
<dbReference type="Pfam" id="PF13205">
    <property type="entry name" value="Big_5"/>
    <property type="match status" value="1"/>
</dbReference>
<reference evidence="3 4" key="1">
    <citation type="submission" date="2019-06" db="EMBL/GenBank/DDBJ databases">
        <authorList>
            <person name="Livingstone P."/>
            <person name="Whitworth D."/>
        </authorList>
    </citation>
    <scope>NUCLEOTIDE SEQUENCE [LARGE SCALE GENOMIC DNA]</scope>
    <source>
        <strain evidence="3 4">AM401</strain>
    </source>
</reference>